<accession>A0A0A9FJD6</accession>
<organism evidence="1">
    <name type="scientific">Arundo donax</name>
    <name type="common">Giant reed</name>
    <name type="synonym">Donax arundinaceus</name>
    <dbReference type="NCBI Taxonomy" id="35708"/>
    <lineage>
        <taxon>Eukaryota</taxon>
        <taxon>Viridiplantae</taxon>
        <taxon>Streptophyta</taxon>
        <taxon>Embryophyta</taxon>
        <taxon>Tracheophyta</taxon>
        <taxon>Spermatophyta</taxon>
        <taxon>Magnoliopsida</taxon>
        <taxon>Liliopsida</taxon>
        <taxon>Poales</taxon>
        <taxon>Poaceae</taxon>
        <taxon>PACMAD clade</taxon>
        <taxon>Arundinoideae</taxon>
        <taxon>Arundineae</taxon>
        <taxon>Arundo</taxon>
    </lineage>
</organism>
<protein>
    <submittedName>
        <fullName evidence="1">Uncharacterized protein</fullName>
    </submittedName>
</protein>
<sequence length="35" mass="3992">MKFNQTMLNKTAKKHHSAWGMSAVLFCFPSKKVHG</sequence>
<reference evidence="1" key="2">
    <citation type="journal article" date="2015" name="Data Brief">
        <title>Shoot transcriptome of the giant reed, Arundo donax.</title>
        <authorList>
            <person name="Barrero R.A."/>
            <person name="Guerrero F.D."/>
            <person name="Moolhuijzen P."/>
            <person name="Goolsby J.A."/>
            <person name="Tidwell J."/>
            <person name="Bellgard S.E."/>
            <person name="Bellgard M.I."/>
        </authorList>
    </citation>
    <scope>NUCLEOTIDE SEQUENCE</scope>
    <source>
        <tissue evidence="1">Shoot tissue taken approximately 20 cm above the soil surface</tissue>
    </source>
</reference>
<reference evidence="1" key="1">
    <citation type="submission" date="2014-09" db="EMBL/GenBank/DDBJ databases">
        <authorList>
            <person name="Magalhaes I.L.F."/>
            <person name="Oliveira U."/>
            <person name="Santos F.R."/>
            <person name="Vidigal T.H.D.A."/>
            <person name="Brescovit A.D."/>
            <person name="Santos A.J."/>
        </authorList>
    </citation>
    <scope>NUCLEOTIDE SEQUENCE</scope>
    <source>
        <tissue evidence="1">Shoot tissue taken approximately 20 cm above the soil surface</tissue>
    </source>
</reference>
<proteinExistence type="predicted"/>
<dbReference type="EMBL" id="GBRH01187665">
    <property type="protein sequence ID" value="JAE10231.1"/>
    <property type="molecule type" value="Transcribed_RNA"/>
</dbReference>
<dbReference type="AlphaFoldDB" id="A0A0A9FJD6"/>
<evidence type="ECO:0000313" key="1">
    <source>
        <dbReference type="EMBL" id="JAE10231.1"/>
    </source>
</evidence>
<name>A0A0A9FJD6_ARUDO</name>